<name>A0A833RPY1_PHYIN</name>
<proteinExistence type="predicted"/>
<evidence type="ECO:0000313" key="1">
    <source>
        <dbReference type="EMBL" id="KAF4030117.1"/>
    </source>
</evidence>
<accession>A0A833RPY1</accession>
<protein>
    <submittedName>
        <fullName evidence="1">Uncharacterized protein</fullName>
    </submittedName>
</protein>
<dbReference type="Proteomes" id="UP000704712">
    <property type="component" value="Unassembled WGS sequence"/>
</dbReference>
<dbReference type="Proteomes" id="UP000602510">
    <property type="component" value="Unassembled WGS sequence"/>
</dbReference>
<dbReference type="AlphaFoldDB" id="A0A833RPY1"/>
<sequence>MDFMDKSRGQIDAIQVQAVPVGCAASNERLGKRKTRVDEPKKKKGGECYYCDGQYYLDSECHYKADCPKRAKNRSQGLMRSSIFVKGKRVDVPFNSVGVAHATGEKKGKKMAKTKR</sequence>
<dbReference type="EMBL" id="WSZM01000711">
    <property type="protein sequence ID" value="KAF4030117.1"/>
    <property type="molecule type" value="Genomic_DNA"/>
</dbReference>
<reference evidence="1" key="1">
    <citation type="submission" date="2020-04" db="EMBL/GenBank/DDBJ databases">
        <title>Hybrid Assembly of Korean Phytophthora infestans isolates.</title>
        <authorList>
            <person name="Prokchorchik M."/>
            <person name="Lee Y."/>
            <person name="Seo J."/>
            <person name="Cho J.-H."/>
            <person name="Park Y.-E."/>
            <person name="Jang D.-C."/>
            <person name="Im J.-S."/>
            <person name="Choi J.-G."/>
            <person name="Park H.-J."/>
            <person name="Lee G.-B."/>
            <person name="Lee Y.-G."/>
            <person name="Hong S.-Y."/>
            <person name="Cho K."/>
            <person name="Sohn K.H."/>
        </authorList>
    </citation>
    <scope>NUCLEOTIDE SEQUENCE</scope>
    <source>
        <strain evidence="1">KR_1_A1</strain>
        <strain evidence="2">KR_2_A2</strain>
    </source>
</reference>
<dbReference type="EMBL" id="JAACNO010000355">
    <property type="protein sequence ID" value="KAF4148107.1"/>
    <property type="molecule type" value="Genomic_DNA"/>
</dbReference>
<evidence type="ECO:0000313" key="3">
    <source>
        <dbReference type="Proteomes" id="UP000602510"/>
    </source>
</evidence>
<comment type="caution">
    <text evidence="1">The sequence shown here is derived from an EMBL/GenBank/DDBJ whole genome shotgun (WGS) entry which is preliminary data.</text>
</comment>
<organism evidence="1 3">
    <name type="scientific">Phytophthora infestans</name>
    <name type="common">Potato late blight agent</name>
    <name type="synonym">Botrytis infestans</name>
    <dbReference type="NCBI Taxonomy" id="4787"/>
    <lineage>
        <taxon>Eukaryota</taxon>
        <taxon>Sar</taxon>
        <taxon>Stramenopiles</taxon>
        <taxon>Oomycota</taxon>
        <taxon>Peronosporomycetes</taxon>
        <taxon>Peronosporales</taxon>
        <taxon>Peronosporaceae</taxon>
        <taxon>Phytophthora</taxon>
    </lineage>
</organism>
<keyword evidence="3" id="KW-1185">Reference proteome</keyword>
<gene>
    <name evidence="1" type="ORF">GN244_ATG18109</name>
    <name evidence="2" type="ORF">GN958_ATG02694</name>
</gene>
<evidence type="ECO:0000313" key="2">
    <source>
        <dbReference type="EMBL" id="KAF4148107.1"/>
    </source>
</evidence>